<dbReference type="InterPro" id="IPR004298">
    <property type="entry name" value="Nicotian_synth"/>
</dbReference>
<dbReference type="Proteomes" id="UP000800094">
    <property type="component" value="Unassembled WGS sequence"/>
</dbReference>
<protein>
    <submittedName>
        <fullName evidence="4">Nicotianamine synthase</fullName>
    </submittedName>
</protein>
<dbReference type="EMBL" id="ML987197">
    <property type="protein sequence ID" value="KAF2247628.1"/>
    <property type="molecule type" value="Genomic_DNA"/>
</dbReference>
<sequence>MSTSAQQLLSEIRNIYRTLSSLPTLAPGNQVNALLTRLVHLCIAPHGSEFTHYFLGLEGVDALCHSLRPLCAAAEGELERYWVDRILNESAASKATASQTRQLLRNFPYYTNYLDLSRLETSVIVAFLSSSVSLSKVAFIGSGPLPLTSICLLEAYPKAIVHNIDRDNAALHVSQSLAANLGYHDRMTFACEDVSIEQVSGAHTNWASFDVVFLAALVGMNTAEKVSILEILAGKMRPGTLVVVRSAQGLRSVLYPISDELSLAGYEVLVEVHPWTSVVNSAVVLRVKER</sequence>
<evidence type="ECO:0000313" key="4">
    <source>
        <dbReference type="EMBL" id="KAF2247628.1"/>
    </source>
</evidence>
<evidence type="ECO:0000313" key="5">
    <source>
        <dbReference type="Proteomes" id="UP000800094"/>
    </source>
</evidence>
<dbReference type="RefSeq" id="XP_033682632.1">
    <property type="nucleotide sequence ID" value="XM_033833545.1"/>
</dbReference>
<evidence type="ECO:0000256" key="3">
    <source>
        <dbReference type="ARBA" id="ARBA00022691"/>
    </source>
</evidence>
<dbReference type="OrthoDB" id="1858069at2759"/>
<reference evidence="4" key="1">
    <citation type="journal article" date="2020" name="Stud. Mycol.">
        <title>101 Dothideomycetes genomes: a test case for predicting lifestyles and emergence of pathogens.</title>
        <authorList>
            <person name="Haridas S."/>
            <person name="Albert R."/>
            <person name="Binder M."/>
            <person name="Bloem J."/>
            <person name="Labutti K."/>
            <person name="Salamov A."/>
            <person name="Andreopoulos B."/>
            <person name="Baker S."/>
            <person name="Barry K."/>
            <person name="Bills G."/>
            <person name="Bluhm B."/>
            <person name="Cannon C."/>
            <person name="Castanera R."/>
            <person name="Culley D."/>
            <person name="Daum C."/>
            <person name="Ezra D."/>
            <person name="Gonzalez J."/>
            <person name="Henrissat B."/>
            <person name="Kuo A."/>
            <person name="Liang C."/>
            <person name="Lipzen A."/>
            <person name="Lutzoni F."/>
            <person name="Magnuson J."/>
            <person name="Mondo S."/>
            <person name="Nolan M."/>
            <person name="Ohm R."/>
            <person name="Pangilinan J."/>
            <person name="Park H.-J."/>
            <person name="Ramirez L."/>
            <person name="Alfaro M."/>
            <person name="Sun H."/>
            <person name="Tritt A."/>
            <person name="Yoshinaga Y."/>
            <person name="Zwiers L.-H."/>
            <person name="Turgeon B."/>
            <person name="Goodwin S."/>
            <person name="Spatafora J."/>
            <person name="Crous P."/>
            <person name="Grigoriev I."/>
        </authorList>
    </citation>
    <scope>NUCLEOTIDE SEQUENCE</scope>
    <source>
        <strain evidence="4">CBS 122368</strain>
    </source>
</reference>
<evidence type="ECO:0000256" key="2">
    <source>
        <dbReference type="ARBA" id="ARBA00022679"/>
    </source>
</evidence>
<dbReference type="PROSITE" id="PS51142">
    <property type="entry name" value="NAS"/>
    <property type="match status" value="1"/>
</dbReference>
<dbReference type="PANTHER" id="PTHR32266">
    <property type="entry name" value="NICOTIANAMINE SYNTHASE 3"/>
    <property type="match status" value="1"/>
</dbReference>
<dbReference type="AlphaFoldDB" id="A0A6A6IC37"/>
<organism evidence="4 5">
    <name type="scientific">Trematosphaeria pertusa</name>
    <dbReference type="NCBI Taxonomy" id="390896"/>
    <lineage>
        <taxon>Eukaryota</taxon>
        <taxon>Fungi</taxon>
        <taxon>Dikarya</taxon>
        <taxon>Ascomycota</taxon>
        <taxon>Pezizomycotina</taxon>
        <taxon>Dothideomycetes</taxon>
        <taxon>Pleosporomycetidae</taxon>
        <taxon>Pleosporales</taxon>
        <taxon>Massarineae</taxon>
        <taxon>Trematosphaeriaceae</taxon>
        <taxon>Trematosphaeria</taxon>
    </lineage>
</organism>
<name>A0A6A6IC37_9PLEO</name>
<accession>A0A6A6IC37</accession>
<dbReference type="GeneID" id="54586875"/>
<keyword evidence="2" id="KW-0808">Transferase</keyword>
<dbReference type="SUPFAM" id="SSF53335">
    <property type="entry name" value="S-adenosyl-L-methionine-dependent methyltransferases"/>
    <property type="match status" value="1"/>
</dbReference>
<dbReference type="GO" id="GO:0030410">
    <property type="term" value="F:nicotianamine synthase activity"/>
    <property type="evidence" value="ECO:0007669"/>
    <property type="project" value="InterPro"/>
</dbReference>
<dbReference type="GO" id="GO:0030418">
    <property type="term" value="P:nicotianamine biosynthetic process"/>
    <property type="evidence" value="ECO:0007669"/>
    <property type="project" value="InterPro"/>
</dbReference>
<comment type="similarity">
    <text evidence="1">Belongs to the nicotianamine synthase (NAS)-like family.</text>
</comment>
<dbReference type="InterPro" id="IPR029063">
    <property type="entry name" value="SAM-dependent_MTases_sf"/>
</dbReference>
<dbReference type="Gene3D" id="3.40.50.150">
    <property type="entry name" value="Vaccinia Virus protein VP39"/>
    <property type="match status" value="1"/>
</dbReference>
<keyword evidence="3" id="KW-0949">S-adenosyl-L-methionine</keyword>
<gene>
    <name evidence="4" type="ORF">BU26DRAFT_566578</name>
</gene>
<dbReference type="Pfam" id="PF03059">
    <property type="entry name" value="NAS"/>
    <property type="match status" value="1"/>
</dbReference>
<dbReference type="PANTHER" id="PTHR32266:SF12">
    <property type="entry name" value="NICOTIANAMINE SYNTHASE 3"/>
    <property type="match status" value="1"/>
</dbReference>
<keyword evidence="5" id="KW-1185">Reference proteome</keyword>
<evidence type="ECO:0000256" key="1">
    <source>
        <dbReference type="ARBA" id="ARBA00007009"/>
    </source>
</evidence>
<proteinExistence type="inferred from homology"/>